<feature type="transmembrane region" description="Helical" evidence="1">
    <location>
        <begin position="21"/>
        <end position="40"/>
    </location>
</feature>
<reference evidence="3" key="1">
    <citation type="journal article" date="2019" name="Int. J. Syst. Evol. Microbiol.">
        <title>The Global Catalogue of Microorganisms (GCM) 10K type strain sequencing project: providing services to taxonomists for standard genome sequencing and annotation.</title>
        <authorList>
            <consortium name="The Broad Institute Genomics Platform"/>
            <consortium name="The Broad Institute Genome Sequencing Center for Infectious Disease"/>
            <person name="Wu L."/>
            <person name="Ma J."/>
        </authorList>
    </citation>
    <scope>NUCLEOTIDE SEQUENCE [LARGE SCALE GENOMIC DNA]</scope>
    <source>
        <strain evidence="3">CGMCC 1.15339</strain>
    </source>
</reference>
<dbReference type="Pfam" id="PF07963">
    <property type="entry name" value="N_methyl"/>
    <property type="match status" value="1"/>
</dbReference>
<name>A0ABQ1JBR0_9GAMM</name>
<accession>A0ABQ1JBR0</accession>
<evidence type="ECO:0000313" key="2">
    <source>
        <dbReference type="EMBL" id="GGB62758.1"/>
    </source>
</evidence>
<comment type="caution">
    <text evidence="2">The sequence shown here is derived from an EMBL/GenBank/DDBJ whole genome shotgun (WGS) entry which is preliminary data.</text>
</comment>
<keyword evidence="3" id="KW-1185">Reference proteome</keyword>
<gene>
    <name evidence="2" type="primary">mshD</name>
    <name evidence="2" type="ORF">GCM10011607_24350</name>
</gene>
<organism evidence="2 3">
    <name type="scientific">Shewanella inventionis</name>
    <dbReference type="NCBI Taxonomy" id="1738770"/>
    <lineage>
        <taxon>Bacteria</taxon>
        <taxon>Pseudomonadati</taxon>
        <taxon>Pseudomonadota</taxon>
        <taxon>Gammaproteobacteria</taxon>
        <taxon>Alteromonadales</taxon>
        <taxon>Shewanellaceae</taxon>
        <taxon>Shewanella</taxon>
    </lineage>
</organism>
<evidence type="ECO:0000256" key="1">
    <source>
        <dbReference type="SAM" id="Phobius"/>
    </source>
</evidence>
<dbReference type="NCBIfam" id="TIGR02532">
    <property type="entry name" value="IV_pilin_GFxxxE"/>
    <property type="match status" value="1"/>
</dbReference>
<dbReference type="InterPro" id="IPR012902">
    <property type="entry name" value="N_methyl_site"/>
</dbReference>
<protein>
    <submittedName>
        <fullName evidence="2">MSHA biogenesis protein MshD</fullName>
    </submittedName>
</protein>
<sequence length="177" mass="19154">MPNKLGFRRPVRLNGFTLIELVIGMMVIGIGIVMLTSMLFPQADRAAATLQRVRSAELAHSVMNEIWGKRYDQNTNANGGSPACNAATGLSCSATSVLGPDGESRDTFNDVDDYHGLSESSSMLDSSQTYAQAYPGFNVSVNVSYLDTTTQAEKLITVDVTTPSNEVITYQALRSNY</sequence>
<dbReference type="EMBL" id="BMII01000019">
    <property type="protein sequence ID" value="GGB62758.1"/>
    <property type="molecule type" value="Genomic_DNA"/>
</dbReference>
<proteinExistence type="predicted"/>
<keyword evidence="1" id="KW-1133">Transmembrane helix</keyword>
<keyword evidence="1" id="KW-0812">Transmembrane</keyword>
<keyword evidence="1" id="KW-0472">Membrane</keyword>
<dbReference type="Proteomes" id="UP000617555">
    <property type="component" value="Unassembled WGS sequence"/>
</dbReference>
<evidence type="ECO:0000313" key="3">
    <source>
        <dbReference type="Proteomes" id="UP000617555"/>
    </source>
</evidence>
<dbReference type="RefSeq" id="WP_223419216.1">
    <property type="nucleotide sequence ID" value="NZ_BMII01000019.1"/>
</dbReference>